<feature type="compositionally biased region" description="Polar residues" evidence="1">
    <location>
        <begin position="252"/>
        <end position="262"/>
    </location>
</feature>
<dbReference type="SMART" id="SM00717">
    <property type="entry name" value="SANT"/>
    <property type="match status" value="1"/>
</dbReference>
<dbReference type="InterPro" id="IPR001005">
    <property type="entry name" value="SANT/Myb"/>
</dbReference>
<reference evidence="3" key="1">
    <citation type="submission" date="2020-05" db="EMBL/GenBank/DDBJ databases">
        <title>Phylogenomic resolution of chytrid fungi.</title>
        <authorList>
            <person name="Stajich J.E."/>
            <person name="Amses K."/>
            <person name="Simmons R."/>
            <person name="Seto K."/>
            <person name="Myers J."/>
            <person name="Bonds A."/>
            <person name="Quandt C.A."/>
            <person name="Barry K."/>
            <person name="Liu P."/>
            <person name="Grigoriev I."/>
            <person name="Longcore J.E."/>
            <person name="James T.Y."/>
        </authorList>
    </citation>
    <scope>NUCLEOTIDE SEQUENCE</scope>
    <source>
        <strain evidence="3">JEL0513</strain>
    </source>
</reference>
<dbReference type="Proteomes" id="UP001211907">
    <property type="component" value="Unassembled WGS sequence"/>
</dbReference>
<feature type="region of interest" description="Disordered" evidence="1">
    <location>
        <begin position="158"/>
        <end position="269"/>
    </location>
</feature>
<evidence type="ECO:0000259" key="2">
    <source>
        <dbReference type="PROSITE" id="PS51293"/>
    </source>
</evidence>
<dbReference type="PROSITE" id="PS51293">
    <property type="entry name" value="SANT"/>
    <property type="match status" value="1"/>
</dbReference>
<evidence type="ECO:0000313" key="3">
    <source>
        <dbReference type="EMBL" id="KAJ3131126.1"/>
    </source>
</evidence>
<dbReference type="EMBL" id="JADGJH010000315">
    <property type="protein sequence ID" value="KAJ3131126.1"/>
    <property type="molecule type" value="Genomic_DNA"/>
</dbReference>
<dbReference type="Gene3D" id="1.10.10.60">
    <property type="entry name" value="Homeodomain-like"/>
    <property type="match status" value="1"/>
</dbReference>
<proteinExistence type="predicted"/>
<feature type="domain" description="SANT" evidence="2">
    <location>
        <begin position="407"/>
        <end position="459"/>
    </location>
</feature>
<dbReference type="AlphaFoldDB" id="A0AAD5T6W2"/>
<feature type="compositionally biased region" description="Low complexity" evidence="1">
    <location>
        <begin position="240"/>
        <end position="251"/>
    </location>
</feature>
<evidence type="ECO:0000256" key="1">
    <source>
        <dbReference type="SAM" id="MobiDB-lite"/>
    </source>
</evidence>
<protein>
    <recommendedName>
        <fullName evidence="2">SANT domain-containing protein</fullName>
    </recommendedName>
</protein>
<evidence type="ECO:0000313" key="4">
    <source>
        <dbReference type="Proteomes" id="UP001211907"/>
    </source>
</evidence>
<dbReference type="InterPro" id="IPR017884">
    <property type="entry name" value="SANT_dom"/>
</dbReference>
<gene>
    <name evidence="3" type="ORF">HK100_006759</name>
</gene>
<dbReference type="SUPFAM" id="SSF46689">
    <property type="entry name" value="Homeodomain-like"/>
    <property type="match status" value="1"/>
</dbReference>
<comment type="caution">
    <text evidence="3">The sequence shown here is derived from an EMBL/GenBank/DDBJ whole genome shotgun (WGS) entry which is preliminary data.</text>
</comment>
<feature type="compositionally biased region" description="Polar residues" evidence="1">
    <location>
        <begin position="188"/>
        <end position="200"/>
    </location>
</feature>
<keyword evidence="4" id="KW-1185">Reference proteome</keyword>
<organism evidence="3 4">
    <name type="scientific">Physocladia obscura</name>
    <dbReference type="NCBI Taxonomy" id="109957"/>
    <lineage>
        <taxon>Eukaryota</taxon>
        <taxon>Fungi</taxon>
        <taxon>Fungi incertae sedis</taxon>
        <taxon>Chytridiomycota</taxon>
        <taxon>Chytridiomycota incertae sedis</taxon>
        <taxon>Chytridiomycetes</taxon>
        <taxon>Chytridiales</taxon>
        <taxon>Chytriomycetaceae</taxon>
        <taxon>Physocladia</taxon>
    </lineage>
</organism>
<dbReference type="InterPro" id="IPR009057">
    <property type="entry name" value="Homeodomain-like_sf"/>
</dbReference>
<name>A0AAD5T6W2_9FUNG</name>
<accession>A0AAD5T6W2</accession>
<sequence length="558" mass="59526">MDDLDVGDLNDGSDLFDSFYSSTGSDSKRKAVERVVDELIANPAKFARGETDDVISNNDVSATAAAVAVVSGGDIGSGGSGSSDNLNNHQTGIENEDVFAPAEEAEIHKALDGILADLNDTPQSATAESEEIQNIIANIPRQQQQQTIPPKKISISIIPNNMDANDGDDDDDIVSSMASSVADDEELVSSQPQGNNNSRPSLLDHPTSPTKLKLIVPGGGGSNGGQPHADANRQQTPNKNNGSGAGNSASSVTTPGDANRGNSARRADPLQHQNHARAGITIAAAYASGSCPAYSKNSNRPYISEKMSADIPQLLTKHQLSQSAASRMFSTTQPLPLEFCALLQDSRIIDPKTTTVNSIPISPVNSGISLEGKMPITAATRHVEKYLTTVDVTTGPLPDAVLEAILVPKDVWTPAEFDALDKGLEACGKNFTRISRDYVQSRSTFECIHAYYTRKYELRSVRVRKYKKRVGKEDEEYVKYVTGLSKYIVMETKRMKAEKMGKSVNGFSLANAVKIGNEIKGLMGPVKDISENGVSISAAAAAMDDGSRGVRTRRSAAI</sequence>